<feature type="region of interest" description="Disordered" evidence="5">
    <location>
        <begin position="13"/>
        <end position="42"/>
    </location>
</feature>
<dbReference type="GO" id="GO:0005634">
    <property type="term" value="C:nucleus"/>
    <property type="evidence" value="ECO:0007669"/>
    <property type="project" value="UniProtKB-SubCell"/>
</dbReference>
<evidence type="ECO:0000313" key="6">
    <source>
        <dbReference type="EMBL" id="KAK4537440.1"/>
    </source>
</evidence>
<dbReference type="PANTHER" id="PTHR12972:SF0">
    <property type="entry name" value="PROTEIN DOWNSTREAM NEIGHBOR OF SON"/>
    <property type="match status" value="1"/>
</dbReference>
<protein>
    <submittedName>
        <fullName evidence="6">Uncharacterized protein</fullName>
    </submittedName>
</protein>
<organism evidence="6 7">
    <name type="scientific">Cyanidium caldarium</name>
    <name type="common">Red alga</name>
    <dbReference type="NCBI Taxonomy" id="2771"/>
    <lineage>
        <taxon>Eukaryota</taxon>
        <taxon>Rhodophyta</taxon>
        <taxon>Bangiophyceae</taxon>
        <taxon>Cyanidiales</taxon>
        <taxon>Cyanidiaceae</taxon>
        <taxon>Cyanidium</taxon>
    </lineage>
</organism>
<evidence type="ECO:0000313" key="7">
    <source>
        <dbReference type="Proteomes" id="UP001301350"/>
    </source>
</evidence>
<dbReference type="Proteomes" id="UP001301350">
    <property type="component" value="Unassembled WGS sequence"/>
</dbReference>
<keyword evidence="7" id="KW-1185">Reference proteome</keyword>
<comment type="subcellular location">
    <subcellularLocation>
        <location evidence="1">Nucleus</location>
    </subcellularLocation>
</comment>
<reference evidence="6 7" key="1">
    <citation type="submission" date="2022-07" db="EMBL/GenBank/DDBJ databases">
        <title>Genome-wide signatures of adaptation to extreme environments.</title>
        <authorList>
            <person name="Cho C.H."/>
            <person name="Yoon H.S."/>
        </authorList>
    </citation>
    <scope>NUCLEOTIDE SEQUENCE [LARGE SCALE GENOMIC DNA]</scope>
    <source>
        <strain evidence="6 7">DBV 063 E5</strain>
    </source>
</reference>
<keyword evidence="2" id="KW-0217">Developmental protein</keyword>
<proteinExistence type="inferred from homology"/>
<evidence type="ECO:0000256" key="2">
    <source>
        <dbReference type="ARBA" id="ARBA00022473"/>
    </source>
</evidence>
<evidence type="ECO:0000256" key="4">
    <source>
        <dbReference type="ARBA" id="ARBA00025806"/>
    </source>
</evidence>
<accession>A0AAV9IYN2</accession>
<comment type="caution">
    <text evidence="6">The sequence shown here is derived from an EMBL/GenBank/DDBJ whole genome shotgun (WGS) entry which is preliminary data.</text>
</comment>
<sequence length="555" mass="60327">MLSALEFKRLREARARLPPDSQGRAAAPPTNTEASSLPAQRLDDAWQADTVEASVLESVGEDAAGEASFLLDDSLSQIDNAFLQPARAASTPAPNEGPRDVPDTLADVSNELSLKCRVRVTLPFATLAEAHEVLREVRGHAGTLATPSAAEHLASVASRITAGTFYYYHPAVSLPREVASMWDEVTRPLSAPECGAPFYGIVEQVDALVYQNIVGYQDPAQLSSADTPDACAVVPKRRRTAARESHCVLLPLPQHAPSSIIPARRERQVYIMRRVRDWQRAFMSLYERYYRGGGEQSTSGPCGASTFYVLGERYAAVFTWCEDDTVRRSPGRRSSRQDTGDRAAGDGRRRQPLTLLSHSTESTRQLLQTEYGAEWECPFAGRRGRRRPSVELTGDATVSALSKAADGTVDSLLVFRGGKNVQRFYEFLLSHGARLAQARDVPTLVSAPSMPFANSCSKTLPIMAVRTMTWEASTNADAPQESTAAKTSLTLLVCELAGPVLPAMQKCLAEAAELAKQRCLDGLGEAALQAPASLTAEGDWRTERFSYRILGHGGM</sequence>
<dbReference type="PANTHER" id="PTHR12972">
    <property type="entry name" value="DOWNSTREAM NEIGHBOR OF SON"/>
    <property type="match status" value="1"/>
</dbReference>
<keyword evidence="3" id="KW-0539">Nucleus</keyword>
<dbReference type="AlphaFoldDB" id="A0AAV9IYN2"/>
<dbReference type="EMBL" id="JANCYW010000012">
    <property type="protein sequence ID" value="KAK4537440.1"/>
    <property type="molecule type" value="Genomic_DNA"/>
</dbReference>
<dbReference type="InterPro" id="IPR024861">
    <property type="entry name" value="Donson"/>
</dbReference>
<gene>
    <name evidence="6" type="ORF">CDCA_CDCA12G3465</name>
</gene>
<evidence type="ECO:0000256" key="3">
    <source>
        <dbReference type="ARBA" id="ARBA00023242"/>
    </source>
</evidence>
<feature type="compositionally biased region" description="Basic and acidic residues" evidence="5">
    <location>
        <begin position="335"/>
        <end position="349"/>
    </location>
</feature>
<evidence type="ECO:0000256" key="5">
    <source>
        <dbReference type="SAM" id="MobiDB-lite"/>
    </source>
</evidence>
<name>A0AAV9IYN2_CYACA</name>
<feature type="compositionally biased region" description="Polar residues" evidence="5">
    <location>
        <begin position="29"/>
        <end position="38"/>
    </location>
</feature>
<comment type="similarity">
    <text evidence="4">Belongs to the DONSON family.</text>
</comment>
<feature type="compositionally biased region" description="Polar residues" evidence="5">
    <location>
        <begin position="354"/>
        <end position="363"/>
    </location>
</feature>
<feature type="region of interest" description="Disordered" evidence="5">
    <location>
        <begin position="326"/>
        <end position="363"/>
    </location>
</feature>
<evidence type="ECO:0000256" key="1">
    <source>
        <dbReference type="ARBA" id="ARBA00004123"/>
    </source>
</evidence>
<dbReference type="GO" id="GO:0033260">
    <property type="term" value="P:nuclear DNA replication"/>
    <property type="evidence" value="ECO:0007669"/>
    <property type="project" value="TreeGrafter"/>
</dbReference>